<evidence type="ECO:0000313" key="6">
    <source>
        <dbReference type="Proteomes" id="UP000887577"/>
    </source>
</evidence>
<protein>
    <submittedName>
        <fullName evidence="7">EGF-like domain-containing protein</fullName>
    </submittedName>
</protein>
<keyword evidence="3" id="KW-0732">Signal</keyword>
<feature type="domain" description="EGF-like" evidence="5">
    <location>
        <begin position="18"/>
        <end position="50"/>
    </location>
</feature>
<dbReference type="SMART" id="SM00181">
    <property type="entry name" value="EGF"/>
    <property type="match status" value="2"/>
</dbReference>
<keyword evidence="4" id="KW-1015">Disulfide bond</keyword>
<feature type="disulfide bond" evidence="4">
    <location>
        <begin position="40"/>
        <end position="49"/>
    </location>
</feature>
<dbReference type="PROSITE" id="PS01186">
    <property type="entry name" value="EGF_2"/>
    <property type="match status" value="2"/>
</dbReference>
<dbReference type="InterPro" id="IPR000742">
    <property type="entry name" value="EGF"/>
</dbReference>
<feature type="disulfide bond" evidence="4">
    <location>
        <begin position="496"/>
        <end position="505"/>
    </location>
</feature>
<dbReference type="PANTHER" id="PTHR47324">
    <property type="entry name" value="PROTEIN IRG-7-RELATED"/>
    <property type="match status" value="1"/>
</dbReference>
<sequence>MVTYGQNNRTCLCGTYYSGNQCETPLCFNGGVLQDGVCVCFSGYSGRHCSDIYCKSQAQENFDTRRRALVFVVRTTSSFAPYINSSVARTASQIVGYTNFNNPGYFRRYVLIGYANDALSFVGEFDDSVEFQNAIVNLPISPSTNNCNDSLYAALSAAVTSESVRLYQRSPIFSFGDNLPDDPENRAALYESLGYYQGQIFTILTDASQSNCTIPTHHPEYRELRRLAQFTHGLVSYLPVNNLTDTAFNIATGVEGMASLATNDFIDQCSLGTKYTTFFVDDATGQVTVLATGDNLNITVMSVDGTMLTPNSYHNVGNTHVYSFNTLMKGNYLLQISADQNSPCQFRVFGSSKYELFVGTSDGITTDISRRQPRPYEVTSIVARLNQVEFRNAGEVFAEVVVWTNDIRTGQRHVLYAANGNYRDACDYHFIFEEFVCTDRDTMFYISLYVTDQVGYTIQRVRAGICAVPSTVPTTQQGCQNGGVVDPTNPNGTCICPNGWSGNKCQTIKCQNGGTSRFSFCECRAGFTGVFCETVACSSETYEDFSPNRRSLTFVVHDSTTTIQMIQKMQTQMAQIIQDITQQHPRWITQFSLIVFNNITMSQPVETSDPALFLQGFNDFAAKNAYNTTLVSFGGI</sequence>
<dbReference type="AlphaFoldDB" id="A0A914Z7T7"/>
<name>A0A914Z7T7_9BILA</name>
<evidence type="ECO:0000256" key="3">
    <source>
        <dbReference type="ARBA" id="ARBA00022729"/>
    </source>
</evidence>
<comment type="subcellular location">
    <subcellularLocation>
        <location evidence="1">Secreted</location>
    </subcellularLocation>
</comment>
<evidence type="ECO:0000259" key="5">
    <source>
        <dbReference type="PROSITE" id="PS50026"/>
    </source>
</evidence>
<keyword evidence="2" id="KW-0964">Secreted</keyword>
<organism evidence="6 7">
    <name type="scientific">Panagrolaimus superbus</name>
    <dbReference type="NCBI Taxonomy" id="310955"/>
    <lineage>
        <taxon>Eukaryota</taxon>
        <taxon>Metazoa</taxon>
        <taxon>Ecdysozoa</taxon>
        <taxon>Nematoda</taxon>
        <taxon>Chromadorea</taxon>
        <taxon>Rhabditida</taxon>
        <taxon>Tylenchina</taxon>
        <taxon>Panagrolaimomorpha</taxon>
        <taxon>Panagrolaimoidea</taxon>
        <taxon>Panagrolaimidae</taxon>
        <taxon>Panagrolaimus</taxon>
    </lineage>
</organism>
<feature type="domain" description="EGF-like" evidence="5">
    <location>
        <begin position="470"/>
        <end position="506"/>
    </location>
</feature>
<dbReference type="Gene3D" id="2.10.25.10">
    <property type="entry name" value="Laminin"/>
    <property type="match status" value="1"/>
</dbReference>
<evidence type="ECO:0000256" key="1">
    <source>
        <dbReference type="ARBA" id="ARBA00004613"/>
    </source>
</evidence>
<dbReference type="PANTHER" id="PTHR47324:SF2">
    <property type="entry name" value="EGF-LIKE DOMAIN-CONTAINING PROTEIN-RELATED"/>
    <property type="match status" value="1"/>
</dbReference>
<dbReference type="InterPro" id="IPR056861">
    <property type="entry name" value="HMCN1-like_VWA"/>
</dbReference>
<dbReference type="PROSITE" id="PS00022">
    <property type="entry name" value="EGF_1"/>
    <property type="match status" value="2"/>
</dbReference>
<dbReference type="PROSITE" id="PS50026">
    <property type="entry name" value="EGF_3"/>
    <property type="match status" value="2"/>
</dbReference>
<dbReference type="Proteomes" id="UP000887577">
    <property type="component" value="Unplaced"/>
</dbReference>
<reference evidence="7" key="1">
    <citation type="submission" date="2022-11" db="UniProtKB">
        <authorList>
            <consortium name="WormBaseParasite"/>
        </authorList>
    </citation>
    <scope>IDENTIFICATION</scope>
</reference>
<keyword evidence="6" id="KW-1185">Reference proteome</keyword>
<dbReference type="Pfam" id="PF25106">
    <property type="entry name" value="VWA_4"/>
    <property type="match status" value="1"/>
</dbReference>
<evidence type="ECO:0000313" key="7">
    <source>
        <dbReference type="WBParaSite" id="PSU_v2.g7964.t1"/>
    </source>
</evidence>
<proteinExistence type="predicted"/>
<accession>A0A914Z7T7</accession>
<keyword evidence="4" id="KW-0245">EGF-like domain</keyword>
<evidence type="ECO:0000256" key="4">
    <source>
        <dbReference type="PROSITE-ProRule" id="PRU00076"/>
    </source>
</evidence>
<dbReference type="WBParaSite" id="PSU_v2.g7964.t1">
    <property type="protein sequence ID" value="PSU_v2.g7964.t1"/>
    <property type="gene ID" value="PSU_v2.g7964"/>
</dbReference>
<evidence type="ECO:0000256" key="2">
    <source>
        <dbReference type="ARBA" id="ARBA00022525"/>
    </source>
</evidence>
<dbReference type="InterPro" id="IPR053295">
    <property type="entry name" value="Innate_immunity_reg"/>
</dbReference>
<comment type="caution">
    <text evidence="4">Lacks conserved residue(s) required for the propagation of feature annotation.</text>
</comment>